<dbReference type="GO" id="GO:0015979">
    <property type="term" value="P:photosynthesis"/>
    <property type="evidence" value="ECO:0007669"/>
    <property type="project" value="UniProtKB-KW"/>
</dbReference>
<gene>
    <name evidence="5" type="ORF">KC729_08720</name>
</gene>
<dbReference type="EMBL" id="JAGQHR010000229">
    <property type="protein sequence ID" value="MCA9727752.1"/>
    <property type="molecule type" value="Genomic_DNA"/>
</dbReference>
<dbReference type="CDD" id="cd15482">
    <property type="entry name" value="Sialidase_non-viral"/>
    <property type="match status" value="1"/>
</dbReference>
<dbReference type="InterPro" id="IPR036278">
    <property type="entry name" value="Sialidase_sf"/>
</dbReference>
<dbReference type="PANTHER" id="PTHR47199:SF2">
    <property type="entry name" value="PHOTOSYSTEM II STABILITY_ASSEMBLY FACTOR HCF136, CHLOROPLASTIC"/>
    <property type="match status" value="1"/>
</dbReference>
<evidence type="ECO:0000313" key="6">
    <source>
        <dbReference type="Proteomes" id="UP000697710"/>
    </source>
</evidence>
<reference evidence="5" key="2">
    <citation type="journal article" date="2021" name="Microbiome">
        <title>Successional dynamics and alternative stable states in a saline activated sludge microbial community over 9 years.</title>
        <authorList>
            <person name="Wang Y."/>
            <person name="Ye J."/>
            <person name="Ju F."/>
            <person name="Liu L."/>
            <person name="Boyd J.A."/>
            <person name="Deng Y."/>
            <person name="Parks D.H."/>
            <person name="Jiang X."/>
            <person name="Yin X."/>
            <person name="Woodcroft B.J."/>
            <person name="Tyson G.W."/>
            <person name="Hugenholtz P."/>
            <person name="Polz M.F."/>
            <person name="Zhang T."/>
        </authorList>
    </citation>
    <scope>NUCLEOTIDE SEQUENCE</scope>
    <source>
        <strain evidence="5">HKST-UBA01</strain>
    </source>
</reference>
<dbReference type="AlphaFoldDB" id="A0A956RPU5"/>
<dbReference type="Pfam" id="PF14870">
    <property type="entry name" value="PSII_BNR"/>
    <property type="match status" value="2"/>
</dbReference>
<keyword evidence="1" id="KW-0602">Photosynthesis</keyword>
<name>A0A956RPU5_UNCEI</name>
<reference evidence="5" key="1">
    <citation type="submission" date="2020-04" db="EMBL/GenBank/DDBJ databases">
        <authorList>
            <person name="Zhang T."/>
        </authorList>
    </citation>
    <scope>NUCLEOTIDE SEQUENCE</scope>
    <source>
        <strain evidence="5">HKST-UBA01</strain>
    </source>
</reference>
<protein>
    <recommendedName>
        <fullName evidence="4">Photosynthesis system II assembly factor Ycf48/Hcf136-like domain-containing protein</fullName>
    </recommendedName>
</protein>
<organism evidence="5 6">
    <name type="scientific">Eiseniibacteriota bacterium</name>
    <dbReference type="NCBI Taxonomy" id="2212470"/>
    <lineage>
        <taxon>Bacteria</taxon>
        <taxon>Candidatus Eiseniibacteriota</taxon>
    </lineage>
</organism>
<dbReference type="InterPro" id="IPR015943">
    <property type="entry name" value="WD40/YVTN_repeat-like_dom_sf"/>
</dbReference>
<sequence length="698" mass="73902">MTVVRFVSRLVPFAFLLTCSLVKADEFQWRNATPQGNALWGVAFESTSTGYAVGARGTVLRTTDGGTTWTDLSDRDAVDETLREVEVIAPGTLVAVTEPGRILRSTDAGGTWVEIAHPGTESLREMNQVDGVLTVLGQLSEVLRSSDGGVTWTTLTSPGSTGLKGQYWFDPDHGIVVGNNLARETFNGGLTWSDLPDVGGATVSCEAIDFLADEGILVGEFSRWRTHDGGASWSQEAGFEDPIYQRRVFLESASTYLVFVDTEGAAIARTTDDGETWEYPVLRRDIAGFLDAIRRPGGGFLTVSSDGDLFRSDDGLAWINATHAPDDGTRFIVDALGDRPDGTVFASGYATSGSEKRWLRSDDLGETWAVDGNEPPSDWIMAIHFRDDAFGLAAGYKSGGGVHVDRTTDGGATWSSHALTSSSGFVTDLAMVGDDMVLASVVRESSGTVERSTDGGVTWSSLPVGAERMECVASAGGNVVYAGGGSTFSASLWRSDDAGATWHQPAGTGLPGRMIFGMDWIDSETGVVAAESLYRTTDGGETWVQVDTAQARELDASGFAFAAGGYLAGSTRVSSDGGLTWSAPRVPMQVGPRAILVHGDRVIVGAGGSSILTGVVPEVVGVADPEPDVDSEVAVFAQTMAGQVRIRLDLATPGRVEVTVHDIHGRLVRTLGETYLDAGTHELRWDGRSSRGRTAASA</sequence>
<evidence type="ECO:0000256" key="1">
    <source>
        <dbReference type="ARBA" id="ARBA00022531"/>
    </source>
</evidence>
<proteinExistence type="predicted"/>
<dbReference type="SUPFAM" id="SSF110296">
    <property type="entry name" value="Oligoxyloglucan reducing end-specific cellobiohydrolase"/>
    <property type="match status" value="2"/>
</dbReference>
<dbReference type="PANTHER" id="PTHR47199">
    <property type="entry name" value="PHOTOSYSTEM II STABILITY/ASSEMBLY FACTOR HCF136, CHLOROPLASTIC"/>
    <property type="match status" value="1"/>
</dbReference>
<feature type="non-terminal residue" evidence="5">
    <location>
        <position position="698"/>
    </location>
</feature>
<dbReference type="Gene3D" id="2.60.40.4070">
    <property type="match status" value="1"/>
</dbReference>
<feature type="domain" description="Photosynthesis system II assembly factor Ycf48/Hcf136-like" evidence="4">
    <location>
        <begin position="29"/>
        <end position="116"/>
    </location>
</feature>
<dbReference type="SUPFAM" id="SSF50939">
    <property type="entry name" value="Sialidases"/>
    <property type="match status" value="1"/>
</dbReference>
<dbReference type="Gene3D" id="2.130.10.10">
    <property type="entry name" value="YVTN repeat-like/Quinoprotein amine dehydrogenase"/>
    <property type="match status" value="3"/>
</dbReference>
<feature type="domain" description="Photosynthesis system II assembly factor Ycf48/Hcf136-like" evidence="4">
    <location>
        <begin position="170"/>
        <end position="417"/>
    </location>
</feature>
<dbReference type="InterPro" id="IPR028203">
    <property type="entry name" value="PSII_CF48-like_dom"/>
</dbReference>
<evidence type="ECO:0000256" key="3">
    <source>
        <dbReference type="SAM" id="SignalP"/>
    </source>
</evidence>
<keyword evidence="3" id="KW-0732">Signal</keyword>
<evidence type="ECO:0000313" key="5">
    <source>
        <dbReference type="EMBL" id="MCA9727752.1"/>
    </source>
</evidence>
<accession>A0A956RPU5</accession>
<evidence type="ECO:0000256" key="2">
    <source>
        <dbReference type="ARBA" id="ARBA00023276"/>
    </source>
</evidence>
<dbReference type="Proteomes" id="UP000697710">
    <property type="component" value="Unassembled WGS sequence"/>
</dbReference>
<feature type="chain" id="PRO_5037061885" description="Photosynthesis system II assembly factor Ycf48/Hcf136-like domain-containing protein" evidence="3">
    <location>
        <begin position="25"/>
        <end position="698"/>
    </location>
</feature>
<comment type="caution">
    <text evidence="5">The sequence shown here is derived from an EMBL/GenBank/DDBJ whole genome shotgun (WGS) entry which is preliminary data.</text>
</comment>
<keyword evidence="2" id="KW-0604">Photosystem II</keyword>
<evidence type="ECO:0000259" key="4">
    <source>
        <dbReference type="Pfam" id="PF14870"/>
    </source>
</evidence>
<dbReference type="GO" id="GO:0009523">
    <property type="term" value="C:photosystem II"/>
    <property type="evidence" value="ECO:0007669"/>
    <property type="project" value="UniProtKB-KW"/>
</dbReference>
<feature type="signal peptide" evidence="3">
    <location>
        <begin position="1"/>
        <end position="24"/>
    </location>
</feature>